<dbReference type="CDD" id="cd19076">
    <property type="entry name" value="AKR_AKR13A_13D"/>
    <property type="match status" value="1"/>
</dbReference>
<dbReference type="PANTHER" id="PTHR43625">
    <property type="entry name" value="AFLATOXIN B1 ALDEHYDE REDUCTASE"/>
    <property type="match status" value="1"/>
</dbReference>
<proteinExistence type="predicted"/>
<keyword evidence="4" id="KW-1185">Reference proteome</keyword>
<dbReference type="InterPro" id="IPR036812">
    <property type="entry name" value="NAD(P)_OxRdtase_dom_sf"/>
</dbReference>
<keyword evidence="1" id="KW-0560">Oxidoreductase</keyword>
<dbReference type="Proteomes" id="UP000238937">
    <property type="component" value="Unassembled WGS sequence"/>
</dbReference>
<dbReference type="InterPro" id="IPR050791">
    <property type="entry name" value="Aldo-Keto_reductase"/>
</dbReference>
<evidence type="ECO:0000259" key="2">
    <source>
        <dbReference type="Pfam" id="PF00248"/>
    </source>
</evidence>
<comment type="caution">
    <text evidence="3">The sequence shown here is derived from an EMBL/GenBank/DDBJ whole genome shotgun (WGS) entry which is preliminary data.</text>
</comment>
<gene>
    <name evidence="3" type="ORF">C7B77_08185</name>
</gene>
<evidence type="ECO:0000313" key="3">
    <source>
        <dbReference type="EMBL" id="PSB57515.1"/>
    </source>
</evidence>
<dbReference type="OrthoDB" id="9809990at2"/>
<dbReference type="SUPFAM" id="SSF51430">
    <property type="entry name" value="NAD(P)-linked oxidoreductase"/>
    <property type="match status" value="1"/>
</dbReference>
<dbReference type="EMBL" id="PVWO01000073">
    <property type="protein sequence ID" value="PSB57515.1"/>
    <property type="molecule type" value="Genomic_DNA"/>
</dbReference>
<sequence>MKYRQLGMTDARVSAMGLGCMGMSDFYSGRQSNDAQSIATIRAAIDLGINFLDTGDFYGMGHNELLIREAIKGVPRDKVFIAVKFGQLRDAKGNFIGADNRPVAVQNFLAYSLQRLGVDYIDLYYPARVDPNVPIEDTVGAIGQLIGDGKVRYAGLSEAGTETLRRANQVHPIAMLQTEYSLWTREPELDVLPVCRELGTSLVAYSPLGRGFLTGAFQAPDNFPPDDFRRYSPRFQGENFYRNLALVEKVKEIAAQKNCTPAQLALAWLLAKGEDIIPIPGTKQQARLVENVGAVEIALSADEMQQIEAIVPIGSAAGTRYPEAIMHTVNR</sequence>
<name>A0A2T1GIF7_9CYAN</name>
<evidence type="ECO:0000313" key="4">
    <source>
        <dbReference type="Proteomes" id="UP000238937"/>
    </source>
</evidence>
<dbReference type="PANTHER" id="PTHR43625:SF40">
    <property type="entry name" value="ALDO-KETO REDUCTASE YAKC [NADP(+)]"/>
    <property type="match status" value="1"/>
</dbReference>
<feature type="domain" description="NADP-dependent oxidoreductase" evidence="2">
    <location>
        <begin position="16"/>
        <end position="310"/>
    </location>
</feature>
<dbReference type="GO" id="GO:0005737">
    <property type="term" value="C:cytoplasm"/>
    <property type="evidence" value="ECO:0007669"/>
    <property type="project" value="TreeGrafter"/>
</dbReference>
<accession>A0A2T1GIF7</accession>
<dbReference type="InterPro" id="IPR023210">
    <property type="entry name" value="NADP_OxRdtase_dom"/>
</dbReference>
<evidence type="ECO:0000256" key="1">
    <source>
        <dbReference type="ARBA" id="ARBA00023002"/>
    </source>
</evidence>
<dbReference type="Gene3D" id="3.20.20.100">
    <property type="entry name" value="NADP-dependent oxidoreductase domain"/>
    <property type="match status" value="1"/>
</dbReference>
<dbReference type="Pfam" id="PF00248">
    <property type="entry name" value="Aldo_ket_red"/>
    <property type="match status" value="1"/>
</dbReference>
<organism evidence="3 4">
    <name type="scientific">Chamaesiphon polymorphus CCALA 037</name>
    <dbReference type="NCBI Taxonomy" id="2107692"/>
    <lineage>
        <taxon>Bacteria</taxon>
        <taxon>Bacillati</taxon>
        <taxon>Cyanobacteriota</taxon>
        <taxon>Cyanophyceae</taxon>
        <taxon>Gomontiellales</taxon>
        <taxon>Chamaesiphonaceae</taxon>
        <taxon>Chamaesiphon</taxon>
    </lineage>
</organism>
<dbReference type="GO" id="GO:0016491">
    <property type="term" value="F:oxidoreductase activity"/>
    <property type="evidence" value="ECO:0007669"/>
    <property type="project" value="UniProtKB-KW"/>
</dbReference>
<dbReference type="AlphaFoldDB" id="A0A2T1GIF7"/>
<reference evidence="3 4" key="1">
    <citation type="submission" date="2018-03" db="EMBL/GenBank/DDBJ databases">
        <title>The ancient ancestry and fast evolution of plastids.</title>
        <authorList>
            <person name="Moore K.R."/>
            <person name="Magnabosco C."/>
            <person name="Momper L."/>
            <person name="Gold D.A."/>
            <person name="Bosak T."/>
            <person name="Fournier G.P."/>
        </authorList>
    </citation>
    <scope>NUCLEOTIDE SEQUENCE [LARGE SCALE GENOMIC DNA]</scope>
    <source>
        <strain evidence="3 4">CCALA 037</strain>
    </source>
</reference>
<protein>
    <submittedName>
        <fullName evidence="3">Aldo/keto reductase</fullName>
    </submittedName>
</protein>
<dbReference type="RefSeq" id="WP_106302635.1">
    <property type="nucleotide sequence ID" value="NZ_PVWO01000073.1"/>
</dbReference>